<dbReference type="SUPFAM" id="SSF51735">
    <property type="entry name" value="NAD(P)-binding Rossmann-fold domains"/>
    <property type="match status" value="1"/>
</dbReference>
<protein>
    <recommendedName>
        <fullName evidence="1">shikimate dehydrogenase (NADP(+))</fullName>
        <ecNumber evidence="1">1.1.1.25</ecNumber>
    </recommendedName>
</protein>
<feature type="domain" description="Shikimate dehydrogenase substrate binding N-terminal" evidence="7">
    <location>
        <begin position="8"/>
        <end position="90"/>
    </location>
</feature>
<evidence type="ECO:0000256" key="2">
    <source>
        <dbReference type="ARBA" id="ARBA00022605"/>
    </source>
</evidence>
<dbReference type="Pfam" id="PF08501">
    <property type="entry name" value="Shikimate_dh_N"/>
    <property type="match status" value="1"/>
</dbReference>
<dbReference type="GO" id="GO:0009073">
    <property type="term" value="P:aromatic amino acid family biosynthetic process"/>
    <property type="evidence" value="ECO:0007669"/>
    <property type="project" value="UniProtKB-KW"/>
</dbReference>
<feature type="domain" description="Quinate/shikimate 5-dehydrogenase/glutamyl-tRNA reductase" evidence="6">
    <location>
        <begin position="118"/>
        <end position="201"/>
    </location>
</feature>
<dbReference type="PANTHER" id="PTHR21089">
    <property type="entry name" value="SHIKIMATE DEHYDROGENASE"/>
    <property type="match status" value="1"/>
</dbReference>
<dbReference type="InterPro" id="IPR041121">
    <property type="entry name" value="SDH_C"/>
</dbReference>
<dbReference type="NCBIfam" id="TIGR00507">
    <property type="entry name" value="aroE"/>
    <property type="match status" value="1"/>
</dbReference>
<evidence type="ECO:0000259" key="8">
    <source>
        <dbReference type="Pfam" id="PF18317"/>
    </source>
</evidence>
<evidence type="ECO:0000256" key="5">
    <source>
        <dbReference type="ARBA" id="ARBA00023141"/>
    </source>
</evidence>
<dbReference type="InterPro" id="IPR046346">
    <property type="entry name" value="Aminoacid_DH-like_N_sf"/>
</dbReference>
<name>A0A3B1CDU0_9ZZZZ</name>
<sequence>MKPLALGIIGHPIGHTLSPRMHLMAAKYNDINLSYSAYDVSPKSLARAIDGVRALSIDGLNVTVPYKVEVMGLLDEISATARAIGAVNTIVREGELLKGYNTDAAGFIKSVRKNGLTDPNGKSVFVYGAGGAARAVVTALASAGVRKITVTNRTEARSVELAVSAVQTASTTDVDIALYDSNKLFESVSSADIIVNTTSVGMGASGASLPGLEGLHAGQLVVDIVYAPLKTDLLKRAEEAGARPLDGLWMLIYQGAEAFRLWTGKPFPVDKVRNAMTAELEP</sequence>
<evidence type="ECO:0000313" key="9">
    <source>
        <dbReference type="EMBL" id="VAX22883.1"/>
    </source>
</evidence>
<gene>
    <name evidence="9" type="ORF">MNBD_NITROSPINAE01-769</name>
</gene>
<feature type="domain" description="SDH C-terminal" evidence="8">
    <location>
        <begin position="247"/>
        <end position="276"/>
    </location>
</feature>
<dbReference type="GO" id="GO:0004764">
    <property type="term" value="F:shikimate 3-dehydrogenase (NADP+) activity"/>
    <property type="evidence" value="ECO:0007669"/>
    <property type="project" value="UniProtKB-EC"/>
</dbReference>
<dbReference type="UniPathway" id="UPA00053">
    <property type="reaction ID" value="UER00087"/>
</dbReference>
<dbReference type="GO" id="GO:0009423">
    <property type="term" value="P:chorismate biosynthetic process"/>
    <property type="evidence" value="ECO:0007669"/>
    <property type="project" value="UniProtKB-UniPathway"/>
</dbReference>
<evidence type="ECO:0000256" key="3">
    <source>
        <dbReference type="ARBA" id="ARBA00022857"/>
    </source>
</evidence>
<keyword evidence="3" id="KW-0521">NADP</keyword>
<dbReference type="InterPro" id="IPR006151">
    <property type="entry name" value="Shikm_DH/Glu-tRNA_Rdtase"/>
</dbReference>
<reference evidence="9" key="1">
    <citation type="submission" date="2018-06" db="EMBL/GenBank/DDBJ databases">
        <authorList>
            <person name="Zhirakovskaya E."/>
        </authorList>
    </citation>
    <scope>NUCLEOTIDE SEQUENCE</scope>
</reference>
<dbReference type="SUPFAM" id="SSF53223">
    <property type="entry name" value="Aminoacid dehydrogenase-like, N-terminal domain"/>
    <property type="match status" value="1"/>
</dbReference>
<keyword evidence="4 9" id="KW-0560">Oxidoreductase</keyword>
<evidence type="ECO:0000259" key="6">
    <source>
        <dbReference type="Pfam" id="PF01488"/>
    </source>
</evidence>
<dbReference type="InterPro" id="IPR011342">
    <property type="entry name" value="Shikimate_DH"/>
</dbReference>
<dbReference type="FunFam" id="3.40.50.720:FF:000086">
    <property type="entry name" value="Quinate/shikimate dehydrogenase"/>
    <property type="match status" value="1"/>
</dbReference>
<dbReference type="PANTHER" id="PTHR21089:SF1">
    <property type="entry name" value="BIFUNCTIONAL 3-DEHYDROQUINATE DEHYDRATASE_SHIKIMATE DEHYDROGENASE, CHLOROPLASTIC"/>
    <property type="match status" value="1"/>
</dbReference>
<dbReference type="Pfam" id="PF01488">
    <property type="entry name" value="Shikimate_DH"/>
    <property type="match status" value="1"/>
</dbReference>
<dbReference type="InterPro" id="IPR036291">
    <property type="entry name" value="NAD(P)-bd_dom_sf"/>
</dbReference>
<keyword evidence="5" id="KW-0057">Aromatic amino acid biosynthesis</keyword>
<dbReference type="NCBIfam" id="NF001319">
    <property type="entry name" value="PRK00258.3-3"/>
    <property type="match status" value="1"/>
</dbReference>
<proteinExistence type="inferred from homology"/>
<dbReference type="GO" id="GO:0050661">
    <property type="term" value="F:NADP binding"/>
    <property type="evidence" value="ECO:0007669"/>
    <property type="project" value="InterPro"/>
</dbReference>
<dbReference type="Gene3D" id="3.40.50.720">
    <property type="entry name" value="NAD(P)-binding Rossmann-like Domain"/>
    <property type="match status" value="1"/>
</dbReference>
<evidence type="ECO:0000256" key="1">
    <source>
        <dbReference type="ARBA" id="ARBA00012962"/>
    </source>
</evidence>
<dbReference type="EMBL" id="UOGC01000144">
    <property type="protein sequence ID" value="VAX22883.1"/>
    <property type="molecule type" value="Genomic_DNA"/>
</dbReference>
<evidence type="ECO:0000259" key="7">
    <source>
        <dbReference type="Pfam" id="PF08501"/>
    </source>
</evidence>
<organism evidence="9">
    <name type="scientific">hydrothermal vent metagenome</name>
    <dbReference type="NCBI Taxonomy" id="652676"/>
    <lineage>
        <taxon>unclassified sequences</taxon>
        <taxon>metagenomes</taxon>
        <taxon>ecological metagenomes</taxon>
    </lineage>
</organism>
<evidence type="ECO:0000256" key="4">
    <source>
        <dbReference type="ARBA" id="ARBA00023002"/>
    </source>
</evidence>
<accession>A0A3B1CDU0</accession>
<dbReference type="GO" id="GO:0019632">
    <property type="term" value="P:shikimate metabolic process"/>
    <property type="evidence" value="ECO:0007669"/>
    <property type="project" value="InterPro"/>
</dbReference>
<dbReference type="HAMAP" id="MF_00222">
    <property type="entry name" value="Shikimate_DH_AroE"/>
    <property type="match status" value="1"/>
</dbReference>
<dbReference type="Gene3D" id="3.40.50.10860">
    <property type="entry name" value="Leucine Dehydrogenase, chain A, domain 1"/>
    <property type="match status" value="1"/>
</dbReference>
<dbReference type="InterPro" id="IPR022893">
    <property type="entry name" value="Shikimate_DH_fam"/>
</dbReference>
<dbReference type="CDD" id="cd01065">
    <property type="entry name" value="NAD_bind_Shikimate_DH"/>
    <property type="match status" value="1"/>
</dbReference>
<keyword evidence="2" id="KW-0028">Amino-acid biosynthesis</keyword>
<dbReference type="InterPro" id="IPR013708">
    <property type="entry name" value="Shikimate_DH-bd_N"/>
</dbReference>
<dbReference type="Pfam" id="PF18317">
    <property type="entry name" value="SDH_C"/>
    <property type="match status" value="1"/>
</dbReference>
<dbReference type="GO" id="GO:0008652">
    <property type="term" value="P:amino acid biosynthetic process"/>
    <property type="evidence" value="ECO:0007669"/>
    <property type="project" value="UniProtKB-KW"/>
</dbReference>
<dbReference type="EC" id="1.1.1.25" evidence="1"/>
<dbReference type="AlphaFoldDB" id="A0A3B1CDU0"/>